<comment type="subunit">
    <text evidence="10">Monomer.</text>
</comment>
<feature type="site" description="Interaction with DNA" evidence="10">
    <location>
        <position position="140"/>
    </location>
</feature>
<dbReference type="EC" id="5.6.2.1" evidence="10"/>
<evidence type="ECO:0000259" key="12">
    <source>
        <dbReference type="PROSITE" id="PS52039"/>
    </source>
</evidence>
<dbReference type="PANTHER" id="PTHR42785">
    <property type="entry name" value="DNA TOPOISOMERASE, TYPE IA, CORE"/>
    <property type="match status" value="1"/>
</dbReference>
<evidence type="ECO:0000256" key="6">
    <source>
        <dbReference type="ARBA" id="ARBA00022842"/>
    </source>
</evidence>
<dbReference type="SMART" id="SM00493">
    <property type="entry name" value="TOPRIM"/>
    <property type="match status" value="1"/>
</dbReference>
<dbReference type="Gene3D" id="3.40.50.140">
    <property type="match status" value="1"/>
</dbReference>
<dbReference type="PRINTS" id="PR00417">
    <property type="entry name" value="PRTPISMRASEI"/>
</dbReference>
<evidence type="ECO:0000256" key="3">
    <source>
        <dbReference type="ARBA" id="ARBA00022723"/>
    </source>
</evidence>
<reference evidence="13 14" key="1">
    <citation type="submission" date="2017-06" db="EMBL/GenBank/DDBJ databases">
        <title>Draft genome sequence of anaerobic fermentative bacterium Anaeromicrobium sediminis DY2726D isolated from West Pacific Ocean sediments.</title>
        <authorList>
            <person name="Zeng X."/>
        </authorList>
    </citation>
    <scope>NUCLEOTIDE SEQUENCE [LARGE SCALE GENOMIC DNA]</scope>
    <source>
        <strain evidence="13 14">DY2726D</strain>
    </source>
</reference>
<evidence type="ECO:0000313" key="13">
    <source>
        <dbReference type="EMBL" id="PAB61280.1"/>
    </source>
</evidence>
<evidence type="ECO:0000259" key="11">
    <source>
        <dbReference type="PROSITE" id="PS50880"/>
    </source>
</evidence>
<evidence type="ECO:0000313" key="14">
    <source>
        <dbReference type="Proteomes" id="UP000216024"/>
    </source>
</evidence>
<feature type="site" description="Interaction with DNA" evidence="10">
    <location>
        <position position="485"/>
    </location>
</feature>
<keyword evidence="14" id="KW-1185">Reference proteome</keyword>
<evidence type="ECO:0000256" key="9">
    <source>
        <dbReference type="ARBA" id="ARBA00023235"/>
    </source>
</evidence>
<feature type="site" description="Interaction with DNA" evidence="10">
    <location>
        <position position="139"/>
    </location>
</feature>
<dbReference type="Gene3D" id="1.10.460.10">
    <property type="entry name" value="Topoisomerase I, domain 2"/>
    <property type="match status" value="1"/>
</dbReference>
<dbReference type="RefSeq" id="WP_095130539.1">
    <property type="nucleotide sequence ID" value="NZ_NIBG01000001.1"/>
</dbReference>
<comment type="caution">
    <text evidence="13">The sequence shown here is derived from an EMBL/GenBank/DDBJ whole genome shotgun (WGS) entry which is preliminary data.</text>
</comment>
<feature type="region of interest" description="Interaction with DNA" evidence="10">
    <location>
        <begin position="163"/>
        <end position="168"/>
    </location>
</feature>
<dbReference type="InterPro" id="IPR000380">
    <property type="entry name" value="Topo_IA"/>
</dbReference>
<evidence type="ECO:0000256" key="5">
    <source>
        <dbReference type="ARBA" id="ARBA00022833"/>
    </source>
</evidence>
<protein>
    <recommendedName>
        <fullName evidence="10">DNA topoisomerase 1</fullName>
        <ecNumber evidence="10">5.6.2.1</ecNumber>
    </recommendedName>
    <alternativeName>
        <fullName evidence="10">DNA topoisomerase I</fullName>
    </alternativeName>
</protein>
<feature type="site" description="Interaction with DNA" evidence="10">
    <location>
        <position position="148"/>
    </location>
</feature>
<dbReference type="NCBIfam" id="TIGR01051">
    <property type="entry name" value="topA_bact"/>
    <property type="match status" value="1"/>
</dbReference>
<feature type="site" description="Interaction with DNA" evidence="10">
    <location>
        <position position="155"/>
    </location>
</feature>
<keyword evidence="8 10" id="KW-0238">DNA-binding</keyword>
<feature type="site" description="Interaction with DNA" evidence="10">
    <location>
        <position position="300"/>
    </location>
</feature>
<gene>
    <name evidence="10" type="primary">topA</name>
    <name evidence="13" type="ORF">CCE28_02290</name>
</gene>
<sequence>MGKSLVIVESPAKAKTIGKFLGKNYKVLASVGHVRDLPKSKMGIDIEENYEPHYITIRGKGPVIKELKKEYKKAKKVLLATDPDREGEAISWHLCNILSIDEKEKCRIEFNEITKDAIKKAVKKPRIINKSLVDAQQARRVLDRLVGYSISPLLWRKVRKGLSAGRVQSVVTKMICDREKEIDDFQPQEYWTIEVGLSKGRSKKFTAKFYGDAEGKKELNNKEEVDNILEKLNDDFHVSDIKTKQKKRKPGNPFTTSSLQQEASNRLGFSTKKTMSVAQQLYEGIDLERGATVGLITYVRTDSTRISEEAKNDAKDFILENYSEDYLGEYKEKKKTKKEIQDAHEAIRPTSASRTPKSVEKYLTKDQNKLYKLIWERFVASQMKEAIFDSYSIEIINNGYLFKASGSKNVFDGFLKVYSYTTVKEEEMPKVEIQDKLKAKKIDPLQHFTQPPARFTEASLVKELEEKGIGRPSTYAPTISTILSRGYVERESKALKPTELGIIVTDLLKEYFNDILDEYFTAQLEEQLDKVEETEMDWKKVIDDFYNPFSKTLEHAEEEIKKIELIEEETDEICEECGKNMVIKYGRYGRFLACSGYPECEHTRPFVKKIGVKCPKCDGGDIIERRSKKGKLFYGCSTFPNCNFVSWSRPIDEKCEKCGTLMAEKIRKKDRVKECLNKECGHKIILEKE</sequence>
<dbReference type="InterPro" id="IPR003602">
    <property type="entry name" value="Topo_IA_DNA-bd_dom"/>
</dbReference>
<keyword evidence="7 10" id="KW-0799">Topoisomerase</keyword>
<keyword evidence="5" id="KW-0862">Zinc</keyword>
<evidence type="ECO:0000256" key="10">
    <source>
        <dbReference type="HAMAP-Rule" id="MF_00952"/>
    </source>
</evidence>
<feature type="domain" description="Topo IA-type catalytic" evidence="12">
    <location>
        <begin position="129"/>
        <end position="553"/>
    </location>
</feature>
<dbReference type="EMBL" id="NIBG01000001">
    <property type="protein sequence ID" value="PAB61280.1"/>
    <property type="molecule type" value="Genomic_DNA"/>
</dbReference>
<accession>A0A267MRB7</accession>
<dbReference type="InterPro" id="IPR006171">
    <property type="entry name" value="TOPRIM_dom"/>
</dbReference>
<feature type="domain" description="Toprim" evidence="11">
    <location>
        <begin position="3"/>
        <end position="114"/>
    </location>
</feature>
<evidence type="ECO:0000256" key="8">
    <source>
        <dbReference type="ARBA" id="ARBA00023125"/>
    </source>
</evidence>
<keyword evidence="6" id="KW-0460">Magnesium</keyword>
<dbReference type="InterPro" id="IPR013824">
    <property type="entry name" value="Topo_IA_cen_sub1"/>
</dbReference>
<comment type="catalytic activity">
    <reaction evidence="1 10">
        <text>ATP-independent breakage of single-stranded DNA, followed by passage and rejoining.</text>
        <dbReference type="EC" id="5.6.2.1"/>
    </reaction>
</comment>
<proteinExistence type="inferred from homology"/>
<comment type="function">
    <text evidence="10">Releases the supercoiling and torsional tension of DNA, which is introduced during the DNA replication and transcription, by transiently cleaving and rejoining one strand of the DNA duplex. Introduces a single-strand break via transesterification at a target site in duplex DNA. The scissile phosphodiester is attacked by the catalytic tyrosine of the enzyme, resulting in the formation of a DNA-(5'-phosphotyrosyl)-enzyme intermediate and the expulsion of a 3'-OH DNA strand. The free DNA strand then undergoes passage around the unbroken strand, thus removing DNA supercoils. Finally, in the religation step, the DNA 3'-OH attacks the covalent intermediate to expel the active-site tyrosine and restore the DNA phosphodiester backbone.</text>
</comment>
<dbReference type="SUPFAM" id="SSF57783">
    <property type="entry name" value="Zinc beta-ribbon"/>
    <property type="match status" value="1"/>
</dbReference>
<dbReference type="SMART" id="SM00437">
    <property type="entry name" value="TOP1Ac"/>
    <property type="match status" value="1"/>
</dbReference>
<organism evidence="13 14">
    <name type="scientific">Anaeromicrobium sediminis</name>
    <dbReference type="NCBI Taxonomy" id="1478221"/>
    <lineage>
        <taxon>Bacteria</taxon>
        <taxon>Bacillati</taxon>
        <taxon>Bacillota</taxon>
        <taxon>Clostridia</taxon>
        <taxon>Peptostreptococcales</taxon>
        <taxon>Thermotaleaceae</taxon>
        <taxon>Anaeromicrobium</taxon>
    </lineage>
</organism>
<dbReference type="GO" id="GO:0006265">
    <property type="term" value="P:DNA topological change"/>
    <property type="evidence" value="ECO:0007669"/>
    <property type="project" value="UniProtKB-UniRule"/>
</dbReference>
<dbReference type="GO" id="GO:0003677">
    <property type="term" value="F:DNA binding"/>
    <property type="evidence" value="ECO:0007669"/>
    <property type="project" value="UniProtKB-KW"/>
</dbReference>
<dbReference type="HAMAP" id="MF_00952">
    <property type="entry name" value="Topoisom_1_prok"/>
    <property type="match status" value="1"/>
</dbReference>
<dbReference type="InterPro" id="IPR023406">
    <property type="entry name" value="Topo_IA_AS"/>
</dbReference>
<comment type="similarity">
    <text evidence="2 10">Belongs to the type IA topoisomerase family.</text>
</comment>
<dbReference type="InterPro" id="IPR003601">
    <property type="entry name" value="Topo_IA_2"/>
</dbReference>
<keyword evidence="4" id="KW-0863">Zinc-finger</keyword>
<keyword evidence="3" id="KW-0479">Metal-binding</keyword>
<dbReference type="InterPro" id="IPR013825">
    <property type="entry name" value="Topo_IA_cen_sub2"/>
</dbReference>
<dbReference type="PROSITE" id="PS52039">
    <property type="entry name" value="TOPO_IA_2"/>
    <property type="match status" value="1"/>
</dbReference>
<dbReference type="Pfam" id="PF01131">
    <property type="entry name" value="Topoisom_bac"/>
    <property type="match status" value="1"/>
</dbReference>
<dbReference type="PROSITE" id="PS00396">
    <property type="entry name" value="TOPO_IA_1"/>
    <property type="match status" value="1"/>
</dbReference>
<dbReference type="GO" id="GO:0005694">
    <property type="term" value="C:chromosome"/>
    <property type="evidence" value="ECO:0007669"/>
    <property type="project" value="InterPro"/>
</dbReference>
<feature type="site" description="Interaction with DNA" evidence="10">
    <location>
        <position position="143"/>
    </location>
</feature>
<dbReference type="Gene3D" id="3.30.65.10">
    <property type="entry name" value="Bacterial Topoisomerase I, domain 1"/>
    <property type="match status" value="2"/>
</dbReference>
<keyword evidence="9 10" id="KW-0413">Isomerase</keyword>
<dbReference type="Gene3D" id="1.10.290.10">
    <property type="entry name" value="Topoisomerase I, domain 4"/>
    <property type="match status" value="1"/>
</dbReference>
<dbReference type="InterPro" id="IPR013498">
    <property type="entry name" value="Topo_IA_Znf"/>
</dbReference>
<dbReference type="SUPFAM" id="SSF56712">
    <property type="entry name" value="Prokaryotic type I DNA topoisomerase"/>
    <property type="match status" value="1"/>
</dbReference>
<evidence type="ECO:0000256" key="1">
    <source>
        <dbReference type="ARBA" id="ARBA00000213"/>
    </source>
</evidence>
<dbReference type="OrthoDB" id="9804262at2"/>
<evidence type="ECO:0000256" key="4">
    <source>
        <dbReference type="ARBA" id="ARBA00022771"/>
    </source>
</evidence>
<dbReference type="AlphaFoldDB" id="A0A267MRB7"/>
<dbReference type="Gene3D" id="2.70.20.10">
    <property type="entry name" value="Topoisomerase I, domain 3"/>
    <property type="match status" value="1"/>
</dbReference>
<feature type="site" description="Interaction with DNA" evidence="10">
    <location>
        <position position="33"/>
    </location>
</feature>
<dbReference type="InterPro" id="IPR005733">
    <property type="entry name" value="TopoI_bac-type"/>
</dbReference>
<dbReference type="Pfam" id="PF01751">
    <property type="entry name" value="Toprim"/>
    <property type="match status" value="1"/>
</dbReference>
<dbReference type="InterPro" id="IPR028612">
    <property type="entry name" value="Topoisom_1_IA"/>
</dbReference>
<feature type="active site" description="O-(5'-phospho-DNA)-tyrosine intermediate" evidence="10">
    <location>
        <position position="298"/>
    </location>
</feature>
<dbReference type="CDD" id="cd00186">
    <property type="entry name" value="TOP1Ac"/>
    <property type="match status" value="1"/>
</dbReference>
<evidence type="ECO:0000256" key="2">
    <source>
        <dbReference type="ARBA" id="ARBA00009446"/>
    </source>
</evidence>
<dbReference type="SMART" id="SM00436">
    <property type="entry name" value="TOP1Bc"/>
    <property type="match status" value="1"/>
</dbReference>
<dbReference type="InterPro" id="IPR013497">
    <property type="entry name" value="Topo_IA_cen"/>
</dbReference>
<dbReference type="PANTHER" id="PTHR42785:SF1">
    <property type="entry name" value="DNA TOPOISOMERASE"/>
    <property type="match status" value="1"/>
</dbReference>
<dbReference type="CDD" id="cd03363">
    <property type="entry name" value="TOPRIM_TopoIA_TopoI"/>
    <property type="match status" value="1"/>
</dbReference>
<dbReference type="Proteomes" id="UP000216024">
    <property type="component" value="Unassembled WGS sequence"/>
</dbReference>
<dbReference type="InterPro" id="IPR023405">
    <property type="entry name" value="Topo_IA_core_domain"/>
</dbReference>
<name>A0A267MRB7_9FIRM</name>
<dbReference type="PROSITE" id="PS50880">
    <property type="entry name" value="TOPRIM"/>
    <property type="match status" value="1"/>
</dbReference>
<dbReference type="GO" id="GO:0008270">
    <property type="term" value="F:zinc ion binding"/>
    <property type="evidence" value="ECO:0007669"/>
    <property type="project" value="UniProtKB-KW"/>
</dbReference>
<dbReference type="GO" id="GO:0003917">
    <property type="term" value="F:DNA topoisomerase type I (single strand cut, ATP-independent) activity"/>
    <property type="evidence" value="ECO:0007669"/>
    <property type="project" value="UniProtKB-UniRule"/>
</dbReference>
<dbReference type="InterPro" id="IPR013826">
    <property type="entry name" value="Topo_IA_cen_sub3"/>
</dbReference>
<dbReference type="InterPro" id="IPR034149">
    <property type="entry name" value="TOPRIM_TopoI"/>
</dbReference>
<dbReference type="Pfam" id="PF01396">
    <property type="entry name" value="Zn_ribbon_Top1"/>
    <property type="match status" value="2"/>
</dbReference>
<evidence type="ECO:0000256" key="7">
    <source>
        <dbReference type="ARBA" id="ARBA00023029"/>
    </source>
</evidence>